<protein>
    <submittedName>
        <fullName evidence="3">Uncharacterized protein</fullName>
    </submittedName>
</protein>
<proteinExistence type="predicted"/>
<evidence type="ECO:0000313" key="4">
    <source>
        <dbReference type="Proteomes" id="UP001244011"/>
    </source>
</evidence>
<evidence type="ECO:0000256" key="2">
    <source>
        <dbReference type="SAM" id="SignalP"/>
    </source>
</evidence>
<gene>
    <name evidence="3" type="ORF">QBC33DRAFT_339506</name>
</gene>
<organism evidence="3 4">
    <name type="scientific">Phialemonium atrogriseum</name>
    <dbReference type="NCBI Taxonomy" id="1093897"/>
    <lineage>
        <taxon>Eukaryota</taxon>
        <taxon>Fungi</taxon>
        <taxon>Dikarya</taxon>
        <taxon>Ascomycota</taxon>
        <taxon>Pezizomycotina</taxon>
        <taxon>Sordariomycetes</taxon>
        <taxon>Sordariomycetidae</taxon>
        <taxon>Cephalothecales</taxon>
        <taxon>Cephalothecaceae</taxon>
        <taxon>Phialemonium</taxon>
    </lineage>
</organism>
<evidence type="ECO:0000313" key="3">
    <source>
        <dbReference type="EMBL" id="KAK1769049.1"/>
    </source>
</evidence>
<keyword evidence="4" id="KW-1185">Reference proteome</keyword>
<name>A0AAJ0FNJ1_9PEZI</name>
<evidence type="ECO:0000256" key="1">
    <source>
        <dbReference type="SAM" id="MobiDB-lite"/>
    </source>
</evidence>
<accession>A0AAJ0FNJ1</accession>
<dbReference type="EMBL" id="MU839003">
    <property type="protein sequence ID" value="KAK1769049.1"/>
    <property type="molecule type" value="Genomic_DNA"/>
</dbReference>
<dbReference type="Proteomes" id="UP001244011">
    <property type="component" value="Unassembled WGS sequence"/>
</dbReference>
<feature type="chain" id="PRO_5042567195" evidence="2">
    <location>
        <begin position="22"/>
        <end position="329"/>
    </location>
</feature>
<feature type="signal peptide" evidence="2">
    <location>
        <begin position="1"/>
        <end position="21"/>
    </location>
</feature>
<dbReference type="RefSeq" id="XP_060285262.1">
    <property type="nucleotide sequence ID" value="XM_060423740.1"/>
</dbReference>
<feature type="region of interest" description="Disordered" evidence="1">
    <location>
        <begin position="23"/>
        <end position="65"/>
    </location>
</feature>
<dbReference type="GeneID" id="85306927"/>
<sequence length="329" mass="37340">MSLKSLVFLVTLASGGRQVDAQARQMWKKRKSEKGRSERKGLRSRHYVTSRAKQPTIKRGKKTWNPMPPTKIGAVSCQISDTRSGASRGSVCLPRPHDLFTRAREELWPPLDGSFDCWDDPRMSGVPGIFLYRHEDPLPACLPACLPASEICTLRSRLGLVRDVDAPSLRGEYGSIVRLERGLDSTRRFSLRRRFYHCFFFSALCRGKRGGLSEYAGRPLGYPLVWLATTFNPLDSVVRCPLSFQPQCLVCGISDTSFFFFLPSESKSFWLPPALGRLAWPIRRRWFVSIGSRIASILRGRDMHTETPNIKKGSQPPPHQRSLRRYVTV</sequence>
<comment type="caution">
    <text evidence="3">The sequence shown here is derived from an EMBL/GenBank/DDBJ whole genome shotgun (WGS) entry which is preliminary data.</text>
</comment>
<keyword evidence="2" id="KW-0732">Signal</keyword>
<dbReference type="AlphaFoldDB" id="A0AAJ0FNJ1"/>
<reference evidence="3" key="1">
    <citation type="submission" date="2023-06" db="EMBL/GenBank/DDBJ databases">
        <title>Genome-scale phylogeny and comparative genomics of the fungal order Sordariales.</title>
        <authorList>
            <consortium name="Lawrence Berkeley National Laboratory"/>
            <person name="Hensen N."/>
            <person name="Bonometti L."/>
            <person name="Westerberg I."/>
            <person name="Brannstrom I.O."/>
            <person name="Guillou S."/>
            <person name="Cros-Aarteil S."/>
            <person name="Calhoun S."/>
            <person name="Haridas S."/>
            <person name="Kuo A."/>
            <person name="Mondo S."/>
            <person name="Pangilinan J."/>
            <person name="Riley R."/>
            <person name="Labutti K."/>
            <person name="Andreopoulos B."/>
            <person name="Lipzen A."/>
            <person name="Chen C."/>
            <person name="Yanf M."/>
            <person name="Daum C."/>
            <person name="Ng V."/>
            <person name="Clum A."/>
            <person name="Steindorff A."/>
            <person name="Ohm R."/>
            <person name="Martin F."/>
            <person name="Silar P."/>
            <person name="Natvig D."/>
            <person name="Lalanne C."/>
            <person name="Gautier V."/>
            <person name="Ament-Velasquez S.L."/>
            <person name="Kruys A."/>
            <person name="Hutchinson M.I."/>
            <person name="Powell A.J."/>
            <person name="Barry K."/>
            <person name="Miller A.N."/>
            <person name="Grigoriev I.V."/>
            <person name="Debuchy R."/>
            <person name="Gladieux P."/>
            <person name="Thoren M.H."/>
            <person name="Johannesson H."/>
        </authorList>
    </citation>
    <scope>NUCLEOTIDE SEQUENCE</scope>
    <source>
        <strain evidence="3">8032-3</strain>
    </source>
</reference>